<dbReference type="EMBL" id="HBHJ01032959">
    <property type="protein sequence ID" value="CAD9710849.1"/>
    <property type="molecule type" value="Transcribed_RNA"/>
</dbReference>
<accession>A0A7S2SWN8</accession>
<organism evidence="1">
    <name type="scientific">Rhizochromulina marina</name>
    <dbReference type="NCBI Taxonomy" id="1034831"/>
    <lineage>
        <taxon>Eukaryota</taxon>
        <taxon>Sar</taxon>
        <taxon>Stramenopiles</taxon>
        <taxon>Ochrophyta</taxon>
        <taxon>Dictyochophyceae</taxon>
        <taxon>Rhizochromulinales</taxon>
        <taxon>Rhizochromulina</taxon>
    </lineage>
</organism>
<gene>
    <name evidence="1" type="ORF">RMAR1173_LOCUS21843</name>
</gene>
<evidence type="ECO:0000313" key="1">
    <source>
        <dbReference type="EMBL" id="CAD9710849.1"/>
    </source>
</evidence>
<sequence length="353" mass="38970">MESLALGRPLVISSTIIQRFCGVLDCRLEPLENPVEGTRDDVIRSHFFTAKLRRVEVPEGLEWIQTAGCLAGEGWSPHAPTSDEEQQGLGATCIYRKLIQGLVRGPGEHLSPESVHELSKRYTGSSRLFSEIMQAPAPKGSSFHFDTVIHLRTLSLIEDLDTEDGFPVGVKDKTEAFLKSRGFRTMLECIAKQIEKQLAVRPEDKRPYPLRVYIATDAVFLRTHLAEELTQRLEVMCSSHARDHSTAPICKSPSVEFLNTKPAHFFLWTPGDAHAPPPVDWPALTSTVAEWLLMAQGEEMLTVKGLEGGRGALVSSFAGSAAAFGRTKSVSLLRKSSTSTCDWVEVMEFPSPP</sequence>
<protein>
    <submittedName>
        <fullName evidence="1">Uncharacterized protein</fullName>
    </submittedName>
</protein>
<reference evidence="1" key="1">
    <citation type="submission" date="2021-01" db="EMBL/GenBank/DDBJ databases">
        <authorList>
            <person name="Corre E."/>
            <person name="Pelletier E."/>
            <person name="Niang G."/>
            <person name="Scheremetjew M."/>
            <person name="Finn R."/>
            <person name="Kale V."/>
            <person name="Holt S."/>
            <person name="Cochrane G."/>
            <person name="Meng A."/>
            <person name="Brown T."/>
            <person name="Cohen L."/>
        </authorList>
    </citation>
    <scope>NUCLEOTIDE SEQUENCE</scope>
    <source>
        <strain evidence="1">CCMP1243</strain>
    </source>
</reference>
<proteinExistence type="predicted"/>
<name>A0A7S2SWN8_9STRA</name>
<dbReference type="AlphaFoldDB" id="A0A7S2SWN8"/>